<sequence>ECRYLLETLREVYKHDAFCRQQEMSAEQRLAYHQAHSGPLMKALEDWFTEQFAERKVEPNSGLGQAITYMQKRWDRLTLFLRQVGAPLDSNMVERILKRAILHRKNSYFYKTENGARVGDLFMTLIHTCQLHGVNAFEYLTELQKHARELAAHPLEWMPWNYR</sequence>
<dbReference type="PANTHER" id="PTHR33678">
    <property type="entry name" value="BLL1576 PROTEIN"/>
    <property type="match status" value="1"/>
</dbReference>
<accession>T1B2S3</accession>
<name>T1B2S3_9ZZZZ</name>
<proteinExistence type="predicted"/>
<comment type="caution">
    <text evidence="2">The sequence shown here is derived from an EMBL/GenBank/DDBJ whole genome shotgun (WGS) entry which is preliminary data.</text>
</comment>
<dbReference type="InterPro" id="IPR052344">
    <property type="entry name" value="Transposase-related"/>
</dbReference>
<protein>
    <submittedName>
        <fullName evidence="2">Transposase IS66</fullName>
    </submittedName>
</protein>
<evidence type="ECO:0000259" key="1">
    <source>
        <dbReference type="Pfam" id="PF03050"/>
    </source>
</evidence>
<organism evidence="2">
    <name type="scientific">mine drainage metagenome</name>
    <dbReference type="NCBI Taxonomy" id="410659"/>
    <lineage>
        <taxon>unclassified sequences</taxon>
        <taxon>metagenomes</taxon>
        <taxon>ecological metagenomes</taxon>
    </lineage>
</organism>
<gene>
    <name evidence="2" type="ORF">B1B_06015</name>
</gene>
<dbReference type="Pfam" id="PF03050">
    <property type="entry name" value="DDE_Tnp_IS66"/>
    <property type="match status" value="1"/>
</dbReference>
<feature type="non-terminal residue" evidence="2">
    <location>
        <position position="1"/>
    </location>
</feature>
<dbReference type="InterPro" id="IPR004291">
    <property type="entry name" value="Transposase_IS66_central"/>
</dbReference>
<dbReference type="EMBL" id="AUZY01003828">
    <property type="protein sequence ID" value="EQD67161.1"/>
    <property type="molecule type" value="Genomic_DNA"/>
</dbReference>
<reference evidence="2" key="1">
    <citation type="submission" date="2013-08" db="EMBL/GenBank/DDBJ databases">
        <authorList>
            <person name="Mendez C."/>
            <person name="Richter M."/>
            <person name="Ferrer M."/>
            <person name="Sanchez J."/>
        </authorList>
    </citation>
    <scope>NUCLEOTIDE SEQUENCE</scope>
</reference>
<reference evidence="2" key="2">
    <citation type="journal article" date="2014" name="ISME J.">
        <title>Microbial stratification in low pH oxic and suboxic macroscopic growths along an acid mine drainage.</title>
        <authorList>
            <person name="Mendez-Garcia C."/>
            <person name="Mesa V."/>
            <person name="Sprenger R.R."/>
            <person name="Richter M."/>
            <person name="Diez M.S."/>
            <person name="Solano J."/>
            <person name="Bargiela R."/>
            <person name="Golyshina O.V."/>
            <person name="Manteca A."/>
            <person name="Ramos J.L."/>
            <person name="Gallego J.R."/>
            <person name="Llorente I."/>
            <person name="Martins Dos Santos V.A."/>
            <person name="Jensen O.N."/>
            <person name="Pelaez A.I."/>
            <person name="Sanchez J."/>
            <person name="Ferrer M."/>
        </authorList>
    </citation>
    <scope>NUCLEOTIDE SEQUENCE</scope>
</reference>
<evidence type="ECO:0000313" key="2">
    <source>
        <dbReference type="EMBL" id="EQD67161.1"/>
    </source>
</evidence>
<feature type="non-terminal residue" evidence="2">
    <location>
        <position position="163"/>
    </location>
</feature>
<feature type="domain" description="Transposase IS66 central" evidence="1">
    <location>
        <begin position="6"/>
        <end position="117"/>
    </location>
</feature>
<dbReference type="AlphaFoldDB" id="T1B2S3"/>